<dbReference type="STRING" id="1631356.VV01_15660"/>
<proteinExistence type="predicted"/>
<dbReference type="EMBL" id="LAIR01000002">
    <property type="protein sequence ID" value="KNX38255.1"/>
    <property type="molecule type" value="Genomic_DNA"/>
</dbReference>
<evidence type="ECO:0008006" key="3">
    <source>
        <dbReference type="Google" id="ProtNLM"/>
    </source>
</evidence>
<dbReference type="AlphaFoldDB" id="A0A0L6CKU1"/>
<comment type="caution">
    <text evidence="1">The sequence shown here is derived from an EMBL/GenBank/DDBJ whole genome shotgun (WGS) entry which is preliminary data.</text>
</comment>
<sequence>MADYERVLEGIQNEVNGFIGASIVDLESGMTLASRSASPDFDLEVASAYNSEMVKGKFKTMEALRLDSTLEDMLLTLSDQLHLIKLLDSSTAFIYVAASRANTNLALLRRSVNEHTKAA</sequence>
<dbReference type="OrthoDB" id="572168at2"/>
<organism evidence="1 2">
    <name type="scientific">Luteipulveratus halotolerans</name>
    <dbReference type="NCBI Taxonomy" id="1631356"/>
    <lineage>
        <taxon>Bacteria</taxon>
        <taxon>Bacillati</taxon>
        <taxon>Actinomycetota</taxon>
        <taxon>Actinomycetes</taxon>
        <taxon>Micrococcales</taxon>
        <taxon>Dermacoccaceae</taxon>
        <taxon>Luteipulveratus</taxon>
    </lineage>
</organism>
<keyword evidence="2" id="KW-1185">Reference proteome</keyword>
<gene>
    <name evidence="1" type="ORF">VV01_15660</name>
</gene>
<evidence type="ECO:0000313" key="2">
    <source>
        <dbReference type="Proteomes" id="UP000037397"/>
    </source>
</evidence>
<name>A0A0L6CKU1_9MICO</name>
<evidence type="ECO:0000313" key="1">
    <source>
        <dbReference type="EMBL" id="KNX38255.1"/>
    </source>
</evidence>
<protein>
    <recommendedName>
        <fullName evidence="3">Roadblock/LAMTOR2 domain-containing protein</fullName>
    </recommendedName>
</protein>
<accession>A0A0L6CKU1</accession>
<dbReference type="Proteomes" id="UP000037397">
    <property type="component" value="Unassembled WGS sequence"/>
</dbReference>
<dbReference type="RefSeq" id="WP_050670683.1">
    <property type="nucleotide sequence ID" value="NZ_LAIR01000002.1"/>
</dbReference>
<reference evidence="2" key="1">
    <citation type="submission" date="2015-03" db="EMBL/GenBank/DDBJ databases">
        <title>Luteipulveratus halotolerans sp. nov., a novel actinobacterium (Dermacoccaceae) from Sarawak, Malaysia.</title>
        <authorList>
            <person name="Juboi H."/>
            <person name="Basik A."/>
            <person name="Shamsul S.S."/>
            <person name="Arnold P."/>
            <person name="Schmitt E.K."/>
            <person name="Sanglier J.-J."/>
            <person name="Yeo T."/>
        </authorList>
    </citation>
    <scope>NUCLEOTIDE SEQUENCE [LARGE SCALE GENOMIC DNA]</scope>
    <source>
        <strain evidence="2">C296001</strain>
    </source>
</reference>